<feature type="region of interest" description="Disordered" evidence="2">
    <location>
        <begin position="122"/>
        <end position="191"/>
    </location>
</feature>
<feature type="compositionally biased region" description="Gly residues" evidence="2">
    <location>
        <begin position="553"/>
        <end position="562"/>
    </location>
</feature>
<evidence type="ECO:0000313" key="5">
    <source>
        <dbReference type="Proteomes" id="UP000000763"/>
    </source>
</evidence>
<evidence type="ECO:0000256" key="2">
    <source>
        <dbReference type="SAM" id="MobiDB-lite"/>
    </source>
</evidence>
<keyword evidence="1" id="KW-0175">Coiled coil</keyword>
<feature type="region of interest" description="Disordered" evidence="2">
    <location>
        <begin position="67"/>
        <end position="86"/>
    </location>
</feature>
<evidence type="ECO:0000313" key="3">
    <source>
        <dbReference type="EMBL" id="BAD45315.1"/>
    </source>
</evidence>
<accession>Q656F8</accession>
<name>Q656F8_ORYSJ</name>
<evidence type="ECO:0000256" key="1">
    <source>
        <dbReference type="SAM" id="Coils"/>
    </source>
</evidence>
<gene>
    <name evidence="4" type="ORF">B1097D05.4</name>
    <name evidence="3" type="ORF">P0672C09.28</name>
</gene>
<organism evidence="3">
    <name type="scientific">Oryza sativa subsp. japonica</name>
    <name type="common">Rice</name>
    <dbReference type="NCBI Taxonomy" id="39947"/>
    <lineage>
        <taxon>Eukaryota</taxon>
        <taxon>Viridiplantae</taxon>
        <taxon>Streptophyta</taxon>
        <taxon>Embryophyta</taxon>
        <taxon>Tracheophyta</taxon>
        <taxon>Spermatophyta</taxon>
        <taxon>Magnoliopsida</taxon>
        <taxon>Liliopsida</taxon>
        <taxon>Poales</taxon>
        <taxon>Poaceae</taxon>
        <taxon>BOP clade</taxon>
        <taxon>Oryzoideae</taxon>
        <taxon>Oryzeae</taxon>
        <taxon>Oryzinae</taxon>
        <taxon>Oryza</taxon>
        <taxon>Oryza sativa</taxon>
    </lineage>
</organism>
<dbReference type="EMBL" id="AP003332">
    <property type="protein sequence ID" value="BAD53148.1"/>
    <property type="molecule type" value="Genomic_DNA"/>
</dbReference>
<sequence length="601" mass="64660">MASYPSFDLASQSRCSLQQPLYLPSITSLLQMRPICQSLLPFFLLFHPHFPHPYYCRPPPHTLSDATTADGGAISGGGGEAGCSERRRRGRWTAAVAAAASGGGAAPVGCCERRQLAAVATAASRGGGCSKRRRATASEGRRLRRGEAGTLPSSSSSYHSPPPPRPLRISRRHAAPDPPLRGGPLAAGEVPRAEAVVPDVAGRERRRQRFCRGSSARGMGMKAAPAGAVRAAEDDWSAARGWRRPHPARARRFSAQRPAAEDVVKEAKYLRETNERLTRQIEQLHADHCAHVEELVYLKWVNACLRYELRTHDGDDGAGRISARDLSKSMSFRSSEKAKELMLKYGTHGLDGFDPSIFSPLHESVYGDGDGDDFEQRRPNGDVVVDEAPRSPSTAVAMAAAAAGAESPSRRGNKLKFLGNIKKLLPTSKKGHGRGDRRSSRKQSAAAEAEPPRDEHLEKALQWLSSHDVLDDDDSYESTPLSSCERTPLSSVTTAGSTHARSTGGAAGETAAAAASRLLEAETARARSDVGASSYGREAPSRYHALRPYHPGAGAGNVGGDGPRASPEKRELRRRSEELRSPASMFAGARDNRMHQLQSNA</sequence>
<feature type="region of interest" description="Disordered" evidence="2">
    <location>
        <begin position="525"/>
        <end position="601"/>
    </location>
</feature>
<feature type="region of interest" description="Disordered" evidence="2">
    <location>
        <begin position="471"/>
        <end position="508"/>
    </location>
</feature>
<evidence type="ECO:0000313" key="4">
    <source>
        <dbReference type="EMBL" id="BAD53148.1"/>
    </source>
</evidence>
<feature type="region of interest" description="Disordered" evidence="2">
    <location>
        <begin position="425"/>
        <end position="455"/>
    </location>
</feature>
<protein>
    <submittedName>
        <fullName evidence="3">Submergence induced protein SI397</fullName>
    </submittedName>
</protein>
<proteinExistence type="predicted"/>
<reference evidence="5" key="2">
    <citation type="journal article" date="2005" name="Nature">
        <title>The map-based sequence of the rice genome.</title>
        <authorList>
            <consortium name="International rice genome sequencing project (IRGSP)"/>
            <person name="Matsumoto T."/>
            <person name="Wu J."/>
            <person name="Kanamori H."/>
            <person name="Katayose Y."/>
            <person name="Fujisawa M."/>
            <person name="Namiki N."/>
            <person name="Mizuno H."/>
            <person name="Yamamoto K."/>
            <person name="Antonio B.A."/>
            <person name="Baba T."/>
            <person name="Sakata K."/>
            <person name="Nagamura Y."/>
            <person name="Aoki H."/>
            <person name="Arikawa K."/>
            <person name="Arita K."/>
            <person name="Bito T."/>
            <person name="Chiden Y."/>
            <person name="Fujitsuka N."/>
            <person name="Fukunaka R."/>
            <person name="Hamada M."/>
            <person name="Harada C."/>
            <person name="Hayashi A."/>
            <person name="Hijishita S."/>
            <person name="Honda M."/>
            <person name="Hosokawa S."/>
            <person name="Ichikawa Y."/>
            <person name="Idonuma A."/>
            <person name="Iijima M."/>
            <person name="Ikeda M."/>
            <person name="Ikeno M."/>
            <person name="Ito K."/>
            <person name="Ito S."/>
            <person name="Ito T."/>
            <person name="Ito Y."/>
            <person name="Ito Y."/>
            <person name="Iwabuchi A."/>
            <person name="Kamiya K."/>
            <person name="Karasawa W."/>
            <person name="Kurita K."/>
            <person name="Katagiri S."/>
            <person name="Kikuta A."/>
            <person name="Kobayashi H."/>
            <person name="Kobayashi N."/>
            <person name="Machita K."/>
            <person name="Maehara T."/>
            <person name="Masukawa M."/>
            <person name="Mizubayashi T."/>
            <person name="Mukai Y."/>
            <person name="Nagasaki H."/>
            <person name="Nagata Y."/>
            <person name="Naito S."/>
            <person name="Nakashima M."/>
            <person name="Nakama Y."/>
            <person name="Nakamichi Y."/>
            <person name="Nakamura M."/>
            <person name="Meguro A."/>
            <person name="Negishi M."/>
            <person name="Ohta I."/>
            <person name="Ohta T."/>
            <person name="Okamoto M."/>
            <person name="Ono N."/>
            <person name="Saji S."/>
            <person name="Sakaguchi M."/>
            <person name="Sakai K."/>
            <person name="Shibata M."/>
            <person name="Shimokawa T."/>
            <person name="Song J."/>
            <person name="Takazaki Y."/>
            <person name="Terasawa K."/>
            <person name="Tsugane M."/>
            <person name="Tsuji K."/>
            <person name="Ueda S."/>
            <person name="Waki K."/>
            <person name="Yamagata H."/>
            <person name="Yamamoto M."/>
            <person name="Yamamoto S."/>
            <person name="Yamane H."/>
            <person name="Yoshiki S."/>
            <person name="Yoshihara R."/>
            <person name="Yukawa K."/>
            <person name="Zhong H."/>
            <person name="Yano M."/>
            <person name="Yuan Q."/>
            <person name="Ouyang S."/>
            <person name="Liu J."/>
            <person name="Jones K.M."/>
            <person name="Gansberger K."/>
            <person name="Moffat K."/>
            <person name="Hill J."/>
            <person name="Bera J."/>
            <person name="Fadrosh D."/>
            <person name="Jin S."/>
            <person name="Johri S."/>
            <person name="Kim M."/>
            <person name="Overton L."/>
            <person name="Reardon M."/>
            <person name="Tsitrin T."/>
            <person name="Vuong H."/>
            <person name="Weaver B."/>
            <person name="Ciecko A."/>
            <person name="Tallon L."/>
            <person name="Jackson J."/>
            <person name="Pai G."/>
            <person name="Aken S.V."/>
            <person name="Utterback T."/>
            <person name="Reidmuller S."/>
            <person name="Feldblyum T."/>
            <person name="Hsiao J."/>
            <person name="Zismann V."/>
            <person name="Iobst S."/>
            <person name="de Vazeille A.R."/>
            <person name="Buell C.R."/>
            <person name="Ying K."/>
            <person name="Li Y."/>
            <person name="Lu T."/>
            <person name="Huang Y."/>
            <person name="Zhao Q."/>
            <person name="Feng Q."/>
            <person name="Zhang L."/>
            <person name="Zhu J."/>
            <person name="Weng Q."/>
            <person name="Mu J."/>
            <person name="Lu Y."/>
            <person name="Fan D."/>
            <person name="Liu Y."/>
            <person name="Guan J."/>
            <person name="Zhang Y."/>
            <person name="Yu S."/>
            <person name="Liu X."/>
            <person name="Zhang Y."/>
            <person name="Hong G."/>
            <person name="Han B."/>
            <person name="Choisne N."/>
            <person name="Demange N."/>
            <person name="Orjeda G."/>
            <person name="Samain S."/>
            <person name="Cattolico L."/>
            <person name="Pelletier E."/>
            <person name="Couloux A."/>
            <person name="Segurens B."/>
            <person name="Wincker P."/>
            <person name="D'Hont A."/>
            <person name="Scarpelli C."/>
            <person name="Weissenbach J."/>
            <person name="Salanoubat M."/>
            <person name="Quetier F."/>
            <person name="Yu Y."/>
            <person name="Kim H.R."/>
            <person name="Rambo T."/>
            <person name="Currie J."/>
            <person name="Collura K."/>
            <person name="Luo M."/>
            <person name="Yang T."/>
            <person name="Ammiraju J.S.S."/>
            <person name="Engler F."/>
            <person name="Soderlund C."/>
            <person name="Wing R.A."/>
            <person name="Palmer L.E."/>
            <person name="de la Bastide M."/>
            <person name="Spiegel L."/>
            <person name="Nascimento L."/>
            <person name="Zutavern T."/>
            <person name="O'Shaughnessy A."/>
            <person name="Dike S."/>
            <person name="Dedhia N."/>
            <person name="Preston R."/>
            <person name="Balija V."/>
            <person name="McCombie W.R."/>
            <person name="Chow T."/>
            <person name="Chen H."/>
            <person name="Chung M."/>
            <person name="Chen C."/>
            <person name="Shaw J."/>
            <person name="Wu H."/>
            <person name="Hsiao K."/>
            <person name="Chao Y."/>
            <person name="Chu M."/>
            <person name="Cheng C."/>
            <person name="Hour A."/>
            <person name="Lee P."/>
            <person name="Lin S."/>
            <person name="Lin Y."/>
            <person name="Liou J."/>
            <person name="Liu S."/>
            <person name="Hsing Y."/>
            <person name="Raghuvanshi S."/>
            <person name="Mohanty A."/>
            <person name="Bharti A.K."/>
            <person name="Gaur A."/>
            <person name="Gupta V."/>
            <person name="Kumar D."/>
            <person name="Ravi V."/>
            <person name="Vij S."/>
            <person name="Kapur A."/>
            <person name="Khurana P."/>
            <person name="Khurana P."/>
            <person name="Khurana J.P."/>
            <person name="Tyagi A.K."/>
            <person name="Gaikwad K."/>
            <person name="Singh A."/>
            <person name="Dalal V."/>
            <person name="Srivastava S."/>
            <person name="Dixit A."/>
            <person name="Pal A.K."/>
            <person name="Ghazi I.A."/>
            <person name="Yadav M."/>
            <person name="Pandit A."/>
            <person name="Bhargava A."/>
            <person name="Sureshbabu K."/>
            <person name="Batra K."/>
            <person name="Sharma T.R."/>
            <person name="Mohapatra T."/>
            <person name="Singh N.K."/>
            <person name="Messing J."/>
            <person name="Nelson A.B."/>
            <person name="Fuks G."/>
            <person name="Kavchok S."/>
            <person name="Keizer G."/>
            <person name="Linton E."/>
            <person name="Llaca V."/>
            <person name="Song R."/>
            <person name="Tanyolac B."/>
            <person name="Young S."/>
            <person name="Ho-Il K."/>
            <person name="Hahn J.H."/>
            <person name="Sangsakoo G."/>
            <person name="Vanavichit A."/>
            <person name="de Mattos Luiz.A.T."/>
            <person name="Zimmer P.D."/>
            <person name="Malone G."/>
            <person name="Dellagostin O."/>
            <person name="de Oliveira A.C."/>
            <person name="Bevan M."/>
            <person name="Bancroft I."/>
            <person name="Minx P."/>
            <person name="Cordum H."/>
            <person name="Wilson R."/>
            <person name="Cheng Z."/>
            <person name="Jin W."/>
            <person name="Jiang J."/>
            <person name="Leong S.A."/>
            <person name="Iwama H."/>
            <person name="Gojobori T."/>
            <person name="Itoh T."/>
            <person name="Niimura Y."/>
            <person name="Fujii Y."/>
            <person name="Habara T."/>
            <person name="Sakai H."/>
            <person name="Sato Y."/>
            <person name="Wilson G."/>
            <person name="Kumar K."/>
            <person name="McCouch S."/>
            <person name="Juretic N."/>
            <person name="Hoen D."/>
            <person name="Wright S."/>
            <person name="Bruskiewich R."/>
            <person name="Bureau T."/>
            <person name="Miyao A."/>
            <person name="Hirochika H."/>
            <person name="Nishikawa T."/>
            <person name="Kadowaki K."/>
            <person name="Sugiura M."/>
            <person name="Burr B."/>
            <person name="Sasaki T."/>
        </authorList>
    </citation>
    <scope>NUCLEOTIDE SEQUENCE [LARGE SCALE GENOMIC DNA]</scope>
    <source>
        <strain evidence="5">cv. Nipponbare</strain>
    </source>
</reference>
<dbReference type="Proteomes" id="UP000817658">
    <property type="component" value="Chromosome 1"/>
</dbReference>
<feature type="coiled-coil region" evidence="1">
    <location>
        <begin position="260"/>
        <end position="287"/>
    </location>
</feature>
<dbReference type="Proteomes" id="UP000000763">
    <property type="component" value="Chromosome 1"/>
</dbReference>
<feature type="compositionally biased region" description="Polar residues" evidence="2">
    <location>
        <begin position="479"/>
        <end position="499"/>
    </location>
</feature>
<reference evidence="3" key="1">
    <citation type="journal article" date="2002" name="Nature">
        <title>The genome sequence and structure of rice chromosome 1.</title>
        <authorList>
            <person name="Sasaki T."/>
            <person name="Matsumoto T."/>
            <person name="Yamamoto K."/>
            <person name="Sakata K."/>
            <person name="Baba T."/>
            <person name="Katayose Y."/>
            <person name="Wu J."/>
            <person name="Niimura Y."/>
            <person name="Cheng Z."/>
            <person name="Nagamura Y."/>
            <person name="Antonio B.A."/>
            <person name="Kanamori H."/>
            <person name="Hosokawa S."/>
            <person name="Masukawa M."/>
            <person name="Arikawa K."/>
            <person name="Chiden Y."/>
            <person name="Hayashi M."/>
            <person name="Okamoto M."/>
            <person name="Ando T."/>
            <person name="Aoki H."/>
            <person name="Arita K."/>
            <person name="Hamada M."/>
            <person name="Harada C."/>
            <person name="Hijishita S."/>
            <person name="Honda M."/>
            <person name="Ichikawa Y."/>
            <person name="Idonuma A."/>
            <person name="Iijima M."/>
            <person name="Ikeda M."/>
            <person name="Ikeno M."/>
            <person name="Itoh S."/>
            <person name="Itoh T."/>
            <person name="Itoh Y."/>
            <person name="Itoh Y."/>
            <person name="Iwabuchi A."/>
            <person name="Kamiya K."/>
            <person name="Karasawa W."/>
            <person name="Katagiri S."/>
            <person name="Kikuta A."/>
            <person name="Kobayashi N."/>
            <person name="Kono I."/>
            <person name="Machita K."/>
            <person name="Maehara T."/>
            <person name="Mizuno H."/>
            <person name="Mizubayashi T."/>
            <person name="Mukai Y."/>
            <person name="Nagasaki H."/>
            <person name="Nakashima M."/>
            <person name="Nakama Y."/>
            <person name="Nakamichi Y."/>
            <person name="Nakamura M."/>
            <person name="Namiki N."/>
            <person name="Negishi M."/>
            <person name="Ohta I."/>
            <person name="Ono N."/>
            <person name="Saji S."/>
            <person name="Sakai K."/>
            <person name="Shibata M."/>
            <person name="Shimokawa T."/>
            <person name="Shomura A."/>
            <person name="Song J."/>
            <person name="Takazaki Y."/>
            <person name="Terasawa K."/>
            <person name="Tsuji K."/>
            <person name="Waki K."/>
            <person name="Yamagata H."/>
            <person name="Yamane H."/>
            <person name="Yoshiki S."/>
            <person name="Yoshihara R."/>
            <person name="Yukawa K."/>
            <person name="Zhong H."/>
            <person name="Iwama H."/>
            <person name="Endo T."/>
            <person name="Ito H."/>
            <person name="Hahn J.H."/>
            <person name="Kim H.I."/>
            <person name="Eun M.Y."/>
            <person name="Yano M."/>
            <person name="Jiang J."/>
            <person name="Gojobori T."/>
        </authorList>
    </citation>
    <scope>NUCLEOTIDE SEQUENCE</scope>
</reference>
<dbReference type="AlphaFoldDB" id="Q656F8"/>
<reference evidence="5" key="3">
    <citation type="journal article" date="2008" name="Nucleic Acids Res.">
        <title>The rice annotation project database (RAP-DB): 2008 update.</title>
        <authorList>
            <consortium name="The rice annotation project (RAP)"/>
        </authorList>
    </citation>
    <scope>GENOME REANNOTATION</scope>
    <source>
        <strain evidence="5">cv. Nipponbare</strain>
    </source>
</reference>
<dbReference type="EMBL" id="AP003546">
    <property type="protein sequence ID" value="BAD45315.1"/>
    <property type="molecule type" value="Genomic_DNA"/>
</dbReference>
<feature type="compositionally biased region" description="Basic and acidic residues" evidence="2">
    <location>
        <begin position="566"/>
        <end position="580"/>
    </location>
</feature>